<dbReference type="AlphaFoldDB" id="A0A0K2TJ57"/>
<name>A0A0K2TJ57_LEPSM</name>
<sequence>MSKLKPGGKVRICADFTHTIFSVINTQLYPLLHPEEMFADLAGRIFFTKLVSRVEKSLRSSSLSIRRWASSGIMYSPIRLASAPAIVQAAQKKLFQGIKVVKVYIDDVLFFPRSKEEHIRTLEGSISSDSRCWAKAQGKEM</sequence>
<dbReference type="OrthoDB" id="6379928at2759"/>
<protein>
    <submittedName>
        <fullName evidence="1">Putative LOC100494601 [Xenopus (Silurana) tropicalis]</fullName>
    </submittedName>
</protein>
<accession>A0A0K2TJ57</accession>
<proteinExistence type="predicted"/>
<organism evidence="1">
    <name type="scientific">Lepeophtheirus salmonis</name>
    <name type="common">Salmon louse</name>
    <name type="synonym">Caligus salmonis</name>
    <dbReference type="NCBI Taxonomy" id="72036"/>
    <lineage>
        <taxon>Eukaryota</taxon>
        <taxon>Metazoa</taxon>
        <taxon>Ecdysozoa</taxon>
        <taxon>Arthropoda</taxon>
        <taxon>Crustacea</taxon>
        <taxon>Multicrustacea</taxon>
        <taxon>Hexanauplia</taxon>
        <taxon>Copepoda</taxon>
        <taxon>Siphonostomatoida</taxon>
        <taxon>Caligidae</taxon>
        <taxon>Lepeophtheirus</taxon>
    </lineage>
</organism>
<reference evidence="1" key="1">
    <citation type="submission" date="2014-05" db="EMBL/GenBank/DDBJ databases">
        <authorList>
            <person name="Chronopoulou M."/>
        </authorList>
    </citation>
    <scope>NUCLEOTIDE SEQUENCE</scope>
    <source>
        <tissue evidence="1">Whole organism</tissue>
    </source>
</reference>
<evidence type="ECO:0000313" key="1">
    <source>
        <dbReference type="EMBL" id="CDW25551.1"/>
    </source>
</evidence>
<dbReference type="SUPFAM" id="SSF56672">
    <property type="entry name" value="DNA/RNA polymerases"/>
    <property type="match status" value="1"/>
</dbReference>
<dbReference type="EMBL" id="HACA01008190">
    <property type="protein sequence ID" value="CDW25551.1"/>
    <property type="molecule type" value="Transcribed_RNA"/>
</dbReference>
<dbReference type="InterPro" id="IPR043502">
    <property type="entry name" value="DNA/RNA_pol_sf"/>
</dbReference>
<dbReference type="Gene3D" id="3.30.70.270">
    <property type="match status" value="1"/>
</dbReference>
<dbReference type="InterPro" id="IPR043128">
    <property type="entry name" value="Rev_trsase/Diguanyl_cyclase"/>
</dbReference>
<dbReference type="GO" id="GO:0071897">
    <property type="term" value="P:DNA biosynthetic process"/>
    <property type="evidence" value="ECO:0007669"/>
    <property type="project" value="UniProtKB-ARBA"/>
</dbReference>